<evidence type="ECO:0000313" key="4">
    <source>
        <dbReference type="Proteomes" id="UP000249842"/>
    </source>
</evidence>
<name>A0A328B346_9CAUL</name>
<gene>
    <name evidence="3" type="ORF">DJ021_14050</name>
</gene>
<comment type="similarity">
    <text evidence="1">Belongs to the short-chain dehydrogenases/reductases (SDR) family.</text>
</comment>
<evidence type="ECO:0000256" key="2">
    <source>
        <dbReference type="ARBA" id="ARBA00023002"/>
    </source>
</evidence>
<protein>
    <submittedName>
        <fullName evidence="3">Acetoacetyl-CoA reductase</fullName>
    </submittedName>
</protein>
<dbReference type="PANTHER" id="PTHR44196">
    <property type="entry name" value="DEHYDROGENASE/REDUCTASE SDR FAMILY MEMBER 7B"/>
    <property type="match status" value="1"/>
</dbReference>
<proteinExistence type="inferred from homology"/>
<comment type="caution">
    <text evidence="3">The sequence shown here is derived from an EMBL/GenBank/DDBJ whole genome shotgun (WGS) entry which is preliminary data.</text>
</comment>
<dbReference type="PRINTS" id="PR00081">
    <property type="entry name" value="GDHRDH"/>
</dbReference>
<sequence length="251" mass="26358">MSGQPRRIVILGATSAMAEATARLYAAEGAALVLVGRRLDRLEEIRADLLARGASAAEAVAADLARPDAAADQLAAWAGPQGADAVLLFYGVLGDQAQAERDPAIAREILSVNFTSAAEWCLAAANLLEAQRRGALVVIGSVAGDRGRQSNYVYGAAKAGLGVLVQGIAHRLALRNTGARAVLVKPGFVDTPMTDGLPKGGPLWAKPEAIARIVRASAQGGGPVVYAPWFWRFIMLIIRLVPAPLFHKRPL</sequence>
<dbReference type="PANTHER" id="PTHR44196:SF3">
    <property type="entry name" value="SHORT CHAIN DEHYDROGENASE FAMILY PROTEIN"/>
    <property type="match status" value="1"/>
</dbReference>
<dbReference type="SUPFAM" id="SSF51735">
    <property type="entry name" value="NAD(P)-binding Rossmann-fold domains"/>
    <property type="match status" value="1"/>
</dbReference>
<evidence type="ECO:0000313" key="3">
    <source>
        <dbReference type="EMBL" id="RAK60851.1"/>
    </source>
</evidence>
<keyword evidence="4" id="KW-1185">Reference proteome</keyword>
<dbReference type="InterPro" id="IPR002347">
    <property type="entry name" value="SDR_fam"/>
</dbReference>
<dbReference type="OrthoDB" id="335726at2"/>
<dbReference type="InterPro" id="IPR020904">
    <property type="entry name" value="Sc_DH/Rdtase_CS"/>
</dbReference>
<dbReference type="AlphaFoldDB" id="A0A328B346"/>
<reference evidence="4" key="1">
    <citation type="submission" date="2018-05" db="EMBL/GenBank/DDBJ databases">
        <authorList>
            <person name="Li X."/>
        </authorList>
    </citation>
    <scope>NUCLEOTIDE SEQUENCE [LARGE SCALE GENOMIC DNA]</scope>
    <source>
        <strain evidence="4">HKS-05</strain>
    </source>
</reference>
<dbReference type="RefSeq" id="WP_111458143.1">
    <property type="nucleotide sequence ID" value="NZ_QFYP01000001.1"/>
</dbReference>
<accession>A0A328B346</accession>
<dbReference type="GO" id="GO:0016491">
    <property type="term" value="F:oxidoreductase activity"/>
    <property type="evidence" value="ECO:0007669"/>
    <property type="project" value="UniProtKB-KW"/>
</dbReference>
<evidence type="ECO:0000256" key="1">
    <source>
        <dbReference type="ARBA" id="ARBA00006484"/>
    </source>
</evidence>
<dbReference type="PROSITE" id="PS00061">
    <property type="entry name" value="ADH_SHORT"/>
    <property type="match status" value="1"/>
</dbReference>
<dbReference type="Gene3D" id="3.40.50.720">
    <property type="entry name" value="NAD(P)-binding Rossmann-like Domain"/>
    <property type="match status" value="1"/>
</dbReference>
<dbReference type="EMBL" id="QFYP01000001">
    <property type="protein sequence ID" value="RAK60851.1"/>
    <property type="molecule type" value="Genomic_DNA"/>
</dbReference>
<dbReference type="InterPro" id="IPR036291">
    <property type="entry name" value="NAD(P)-bd_dom_sf"/>
</dbReference>
<keyword evidence="2" id="KW-0560">Oxidoreductase</keyword>
<dbReference type="Proteomes" id="UP000249842">
    <property type="component" value="Unassembled WGS sequence"/>
</dbReference>
<dbReference type="GO" id="GO:0016020">
    <property type="term" value="C:membrane"/>
    <property type="evidence" value="ECO:0007669"/>
    <property type="project" value="TreeGrafter"/>
</dbReference>
<organism evidence="3 4">
    <name type="scientific">Phenylobacterium hankyongense</name>
    <dbReference type="NCBI Taxonomy" id="1813876"/>
    <lineage>
        <taxon>Bacteria</taxon>
        <taxon>Pseudomonadati</taxon>
        <taxon>Pseudomonadota</taxon>
        <taxon>Alphaproteobacteria</taxon>
        <taxon>Caulobacterales</taxon>
        <taxon>Caulobacteraceae</taxon>
        <taxon>Phenylobacterium</taxon>
    </lineage>
</organism>
<dbReference type="Pfam" id="PF00106">
    <property type="entry name" value="adh_short"/>
    <property type="match status" value="1"/>
</dbReference>